<evidence type="ECO:0000313" key="5">
    <source>
        <dbReference type="EMBL" id="QDE72790.1"/>
    </source>
</evidence>
<dbReference type="AlphaFoldDB" id="A0AAE6KX29"/>
<feature type="region of interest" description="Disordered" evidence="2">
    <location>
        <begin position="329"/>
        <end position="355"/>
    </location>
</feature>
<dbReference type="PANTHER" id="PTHR46580">
    <property type="entry name" value="SENSOR KINASE-RELATED"/>
    <property type="match status" value="1"/>
</dbReference>
<gene>
    <name evidence="5" type="ORF">BHS09_37325</name>
</gene>
<dbReference type="SMART" id="SM00060">
    <property type="entry name" value="FN3"/>
    <property type="match status" value="4"/>
</dbReference>
<dbReference type="SUPFAM" id="SSF69318">
    <property type="entry name" value="Integrin alpha N-terminal domain"/>
    <property type="match status" value="3"/>
</dbReference>
<evidence type="ECO:0000313" key="6">
    <source>
        <dbReference type="Proteomes" id="UP000320179"/>
    </source>
</evidence>
<dbReference type="Pfam" id="PF00041">
    <property type="entry name" value="fn3"/>
    <property type="match status" value="4"/>
</dbReference>
<organism evidence="5 6">
    <name type="scientific">Myxococcus xanthus</name>
    <dbReference type="NCBI Taxonomy" id="34"/>
    <lineage>
        <taxon>Bacteria</taxon>
        <taxon>Pseudomonadati</taxon>
        <taxon>Myxococcota</taxon>
        <taxon>Myxococcia</taxon>
        <taxon>Myxococcales</taxon>
        <taxon>Cystobacterineae</taxon>
        <taxon>Myxococcaceae</taxon>
        <taxon>Myxococcus</taxon>
    </lineage>
</organism>
<dbReference type="Gene3D" id="2.60.40.10">
    <property type="entry name" value="Immunoglobulins"/>
    <property type="match status" value="4"/>
</dbReference>
<dbReference type="RefSeq" id="WP_140800542.1">
    <property type="nucleotide sequence ID" value="NZ_CP017173.1"/>
</dbReference>
<dbReference type="InterPro" id="IPR003961">
    <property type="entry name" value="FN3_dom"/>
</dbReference>
<dbReference type="InterPro" id="IPR013783">
    <property type="entry name" value="Ig-like_fold"/>
</dbReference>
<evidence type="ECO:0000256" key="1">
    <source>
        <dbReference type="ARBA" id="ARBA00022729"/>
    </source>
</evidence>
<dbReference type="InterPro" id="IPR013517">
    <property type="entry name" value="FG-GAP"/>
</dbReference>
<proteinExistence type="predicted"/>
<evidence type="ECO:0000259" key="4">
    <source>
        <dbReference type="PROSITE" id="PS50853"/>
    </source>
</evidence>
<evidence type="ECO:0000256" key="2">
    <source>
        <dbReference type="SAM" id="MobiDB-lite"/>
    </source>
</evidence>
<dbReference type="Proteomes" id="UP000320179">
    <property type="component" value="Chromosome"/>
</dbReference>
<dbReference type="SUPFAM" id="SSF49265">
    <property type="entry name" value="Fibronectin type III"/>
    <property type="match status" value="3"/>
</dbReference>
<feature type="domain" description="Fibronectin type-III" evidence="4">
    <location>
        <begin position="70"/>
        <end position="161"/>
    </location>
</feature>
<dbReference type="PRINTS" id="PR00014">
    <property type="entry name" value="FNTYPEIII"/>
</dbReference>
<dbReference type="Gene3D" id="2.130.10.130">
    <property type="entry name" value="Integrin alpha, N-terminal"/>
    <property type="match status" value="3"/>
</dbReference>
<feature type="domain" description="Fibronectin type-III" evidence="4">
    <location>
        <begin position="162"/>
        <end position="252"/>
    </location>
</feature>
<evidence type="ECO:0000256" key="3">
    <source>
        <dbReference type="SAM" id="SignalP"/>
    </source>
</evidence>
<dbReference type="EMBL" id="CP017174">
    <property type="protein sequence ID" value="QDE72790.1"/>
    <property type="molecule type" value="Genomic_DNA"/>
</dbReference>
<dbReference type="InterPro" id="IPR028994">
    <property type="entry name" value="Integrin_alpha_N"/>
</dbReference>
<dbReference type="Pfam" id="PF13517">
    <property type="entry name" value="FG-GAP_3"/>
    <property type="match status" value="5"/>
</dbReference>
<feature type="signal peptide" evidence="3">
    <location>
        <begin position="1"/>
        <end position="30"/>
    </location>
</feature>
<feature type="domain" description="Fibronectin type-III" evidence="4">
    <location>
        <begin position="347"/>
        <end position="436"/>
    </location>
</feature>
<sequence>MKTSPRLPSRVLSLLLGALLVSGCINPVNEGERPCPCTDGWTCCPDANVCVTDAARCEQLRPPKPPEPTAPSTPRLVSAIPDPGTVALTWFEPAQNGGSAITGYDVGVEPFEDGIQVQVEGTTARVTGLRAGGTYRFTVTARNAVGVSPATGVDSVRLPDVPTAPLALAVERGDRQVRVTWNAPASDGGRSVLHYVVTTYPSGASVETDGPVLTATVGGLTNGVASTFTVHAVNAVGVGPASTESASAVPAARPGAPVSVAATPSVRAATVSWQPPEDTGGLTVSGYVVTAAPGGATQQVDGSANEATFTGLPNDTEYTFTVAALNDVGQGPDGSTASARTHAPPRAPASVQAEPGVRSLTVTWGPPASDGRSSLTGYTVVAQPSGVSVAVNADAHSAVLENVPSKKAQTVSVVAHNAVGDSPAATAGAPVKTQPAPVEVTQFDIPSAVRGCQPVTYTLRQVDGERADVLVEFDATGSGTFTRATQAGDSYYERASGLVALEASAQGTAHTFRWNRPKDVPGAAPTARVRITATVPGTAPATRTHAVALTAPEMRCEVDLDSSPVQTMPQNSAGKTYGTALGDFNQDGKPDIAVLHDANADVRLLRGLGNGGLEFQNAQPNMLMSGKHLVAADVDQDGVLDLVSANASSSPGVYVMRGQGQGYFEARTYNPIQNQNNRDQTYDLPPPVVRDLDGDGTPEVVVSLPTRVVVMRHTDGGRLTVAFEGPKLHHQARGAVVAGDFDNDGRLDLVVIGGAIQAFYGRGSLTFASEHMGSLEGNTPFATAADFNGDGHLDIAALVVGQSESAIHLLQGDGNGRFAAPLRLHQHTWHSFGAQSHLISGDLDGDGRQDLAYTHADANTVTLFQGRGDGTFEPRTLPAGRYPSRLVAGDFDGSGKPDLAVLSGMEQTVRVLRNLEAPTLPAMGALFVTGDFDGDGQDDVASRVDGSLQVHLTRAEGGLVLRGPFMLPEEAWKLLAGRFDAGPTVDVLALTRQDVPPYGQSLVLLRGNGDGTFRPGEVLSLGEDFTALSTHHLVTGDVDGDGDLDVVIDLSRREGEFDSVELRLLRNEGDGTFAHGGVLATYSSRPLLLSRDLNQDGQTDLVVVRRTYPTFELLMFEGRANGTLVRRSEFTPLIPSCNPAGIVAEDLNGDGLVDLVVSCQSMLDGVLPIISSGNFSFYRGQPARLGAQGGHLTARDLDGDGFPELLIASPEHHAVCVLPSWGYASFGTASCFGTLNTPHELVLLDVDHDGVPEVLTGSGILGTHTTLLRIR</sequence>
<reference evidence="5 6" key="1">
    <citation type="journal article" date="2019" name="Science">
        <title>Social genes are selection hotspots in kin groups of a soil microbe.</title>
        <authorList>
            <person name="Wielgoss S."/>
            <person name="Wolfensberger R."/>
            <person name="Sun L."/>
            <person name="Fiegna F."/>
            <person name="Velicer G.J."/>
        </authorList>
    </citation>
    <scope>NUCLEOTIDE SEQUENCE [LARGE SCALE GENOMIC DNA]</scope>
    <source>
        <strain evidence="5 6">MC3.5.9c15</strain>
    </source>
</reference>
<dbReference type="InterPro" id="IPR036116">
    <property type="entry name" value="FN3_sf"/>
</dbReference>
<feature type="chain" id="PRO_5042145278" description="Fibronectin type-III domain-containing protein" evidence="3">
    <location>
        <begin position="31"/>
        <end position="1271"/>
    </location>
</feature>
<dbReference type="PROSITE" id="PS51257">
    <property type="entry name" value="PROKAR_LIPOPROTEIN"/>
    <property type="match status" value="1"/>
</dbReference>
<keyword evidence="1 3" id="KW-0732">Signal</keyword>
<dbReference type="PROSITE" id="PS50853">
    <property type="entry name" value="FN3"/>
    <property type="match status" value="4"/>
</dbReference>
<name>A0AAE6KX29_MYXXA</name>
<protein>
    <recommendedName>
        <fullName evidence="4">Fibronectin type-III domain-containing protein</fullName>
    </recommendedName>
</protein>
<feature type="domain" description="Fibronectin type-III" evidence="4">
    <location>
        <begin position="253"/>
        <end position="344"/>
    </location>
</feature>
<accession>A0AAE6KX29</accession>
<dbReference type="CDD" id="cd00063">
    <property type="entry name" value="FN3"/>
    <property type="match status" value="4"/>
</dbReference>